<comment type="caution">
    <text evidence="1">The sequence shown here is derived from an EMBL/GenBank/DDBJ whole genome shotgun (WGS) entry which is preliminary data.</text>
</comment>
<evidence type="ECO:0000313" key="1">
    <source>
        <dbReference type="EMBL" id="EEG48369.1"/>
    </source>
</evidence>
<sequence length="52" mass="6387">MVRIRFKKSAGKFNLIKISSLYPFCDRNRLQYSKEFRQMQEKLIDKIILYDI</sequence>
<protein>
    <submittedName>
        <fullName evidence="1">Uncharacterized protein</fullName>
    </submittedName>
</protein>
<dbReference type="HOGENOM" id="CLU_3077297_0_0_9"/>
<keyword evidence="2" id="KW-1185">Reference proteome</keyword>
<proteinExistence type="predicted"/>
<dbReference type="AlphaFoldDB" id="C0CPD2"/>
<dbReference type="EMBL" id="ACBZ01000151">
    <property type="protein sequence ID" value="EEG48369.1"/>
    <property type="molecule type" value="Genomic_DNA"/>
</dbReference>
<name>C0CPD2_BLAHS</name>
<reference evidence="1 2" key="1">
    <citation type="submission" date="2009-01" db="EMBL/GenBank/DDBJ databases">
        <authorList>
            <person name="Fulton L."/>
            <person name="Clifton S."/>
            <person name="Fulton B."/>
            <person name="Xu J."/>
            <person name="Minx P."/>
            <person name="Pepin K.H."/>
            <person name="Johnson M."/>
            <person name="Bhonagiri V."/>
            <person name="Nash W.E."/>
            <person name="Mardis E.R."/>
            <person name="Wilson R.K."/>
        </authorList>
    </citation>
    <scope>NUCLEOTIDE SEQUENCE [LARGE SCALE GENOMIC DNA]</scope>
    <source>
        <strain evidence="2">DSM 10507 / JCM 14656 / S5a33</strain>
    </source>
</reference>
<dbReference type="Proteomes" id="UP000003100">
    <property type="component" value="Unassembled WGS sequence"/>
</dbReference>
<accession>C0CPD2</accession>
<gene>
    <name evidence="1" type="ORF">RUMHYD_02732</name>
</gene>
<organism evidence="1 2">
    <name type="scientific">Blautia hydrogenotrophica (strain DSM 10507 / JCM 14656 / S5a33)</name>
    <name type="common">Ruminococcus hydrogenotrophicus</name>
    <dbReference type="NCBI Taxonomy" id="476272"/>
    <lineage>
        <taxon>Bacteria</taxon>
        <taxon>Bacillati</taxon>
        <taxon>Bacillota</taxon>
        <taxon>Clostridia</taxon>
        <taxon>Lachnospirales</taxon>
        <taxon>Lachnospiraceae</taxon>
        <taxon>Blautia</taxon>
    </lineage>
</organism>
<reference evidence="1 2" key="2">
    <citation type="submission" date="2009-02" db="EMBL/GenBank/DDBJ databases">
        <title>Draft genome sequence of Blautia hydrogenotrophica DSM 10507 (Ruminococcus hydrogenotrophicus DSM 10507).</title>
        <authorList>
            <person name="Sudarsanam P."/>
            <person name="Ley R."/>
            <person name="Guruge J."/>
            <person name="Turnbaugh P.J."/>
            <person name="Mahowald M."/>
            <person name="Liep D."/>
            <person name="Gordon J."/>
        </authorList>
    </citation>
    <scope>NUCLEOTIDE SEQUENCE [LARGE SCALE GENOMIC DNA]</scope>
    <source>
        <strain evidence="2">DSM 10507 / JCM 14656 / S5a33</strain>
    </source>
</reference>
<evidence type="ECO:0000313" key="2">
    <source>
        <dbReference type="Proteomes" id="UP000003100"/>
    </source>
</evidence>